<evidence type="ECO:0000256" key="2">
    <source>
        <dbReference type="ARBA" id="ARBA00022803"/>
    </source>
</evidence>
<evidence type="ECO:0000256" key="1">
    <source>
        <dbReference type="ARBA" id="ARBA00022737"/>
    </source>
</evidence>
<sequence>MKTNILTAAAVSFLTMTAVAQKDQVKNAEDALEDNNYAEAKAQLQVAEANLGELNDKWTENFYLYKGKAYMADGKSASAQDLKTAAEAFQKAAEMGSDEATESLTTLKNNLIQSAIDDQNKEEYAAAADKLYTSYELSKTDTIYLYYAANNMVQAQDYDKAVEYLEILNELDYDGSGKAYTALNIETGERENLGSQQQMDIMVKTGQYKDPEVEKIPSKKGDIAQLIARIYISQQQYDKAIAAMDKAKATNPDDMGLLQAEANMYYQMGEKDKAREILEEVASKDPSDPSTFNNIGLMYAEINDNEKAIEFYEKALAKDPQFNEARVNMIAAKLSAEKEIINEMNGLGMSKKDNERYDELDAQRKELYKAVLPDLEKAMEVDPDNKDIIQTAMNLYSNLGNQEKVAELKAKL</sequence>
<gene>
    <name evidence="5" type="ORF">C8P64_1714</name>
</gene>
<evidence type="ECO:0000313" key="5">
    <source>
        <dbReference type="EMBL" id="PTX43188.1"/>
    </source>
</evidence>
<feature type="signal peptide" evidence="4">
    <location>
        <begin position="1"/>
        <end position="20"/>
    </location>
</feature>
<proteinExistence type="predicted"/>
<dbReference type="EMBL" id="QBKQ01000002">
    <property type="protein sequence ID" value="PTX43188.1"/>
    <property type="molecule type" value="Genomic_DNA"/>
</dbReference>
<keyword evidence="2 3" id="KW-0802">TPR repeat</keyword>
<dbReference type="SMART" id="SM00028">
    <property type="entry name" value="TPR"/>
    <property type="match status" value="3"/>
</dbReference>
<name>A0A2T6AH88_9FLAO</name>
<dbReference type="InterPro" id="IPR051012">
    <property type="entry name" value="CellSynth/LPSAsmb/PSIAsmb"/>
</dbReference>
<dbReference type="InterPro" id="IPR011990">
    <property type="entry name" value="TPR-like_helical_dom_sf"/>
</dbReference>
<comment type="caution">
    <text evidence="5">The sequence shown here is derived from an EMBL/GenBank/DDBJ whole genome shotgun (WGS) entry which is preliminary data.</text>
</comment>
<keyword evidence="1" id="KW-0677">Repeat</keyword>
<dbReference type="AlphaFoldDB" id="A0A2T6AH88"/>
<evidence type="ECO:0000256" key="3">
    <source>
        <dbReference type="PROSITE-ProRule" id="PRU00339"/>
    </source>
</evidence>
<dbReference type="PROSITE" id="PS50293">
    <property type="entry name" value="TPR_REGION"/>
    <property type="match status" value="1"/>
</dbReference>
<evidence type="ECO:0000256" key="4">
    <source>
        <dbReference type="SAM" id="SignalP"/>
    </source>
</evidence>
<dbReference type="Proteomes" id="UP000244174">
    <property type="component" value="Unassembled WGS sequence"/>
</dbReference>
<dbReference type="PANTHER" id="PTHR45586">
    <property type="entry name" value="TPR REPEAT-CONTAINING PROTEIN PA4667"/>
    <property type="match status" value="1"/>
</dbReference>
<keyword evidence="6" id="KW-1185">Reference proteome</keyword>
<dbReference type="PROSITE" id="PS50005">
    <property type="entry name" value="TPR"/>
    <property type="match status" value="2"/>
</dbReference>
<accession>A0A2T6AH88</accession>
<organism evidence="5 6">
    <name type="scientific">Christiangramia gaetbulicola</name>
    <dbReference type="NCBI Taxonomy" id="703340"/>
    <lineage>
        <taxon>Bacteria</taxon>
        <taxon>Pseudomonadati</taxon>
        <taxon>Bacteroidota</taxon>
        <taxon>Flavobacteriia</taxon>
        <taxon>Flavobacteriales</taxon>
        <taxon>Flavobacteriaceae</taxon>
        <taxon>Christiangramia</taxon>
    </lineage>
</organism>
<dbReference type="OrthoDB" id="1149028at2"/>
<reference evidence="5 6" key="1">
    <citation type="submission" date="2018-04" db="EMBL/GenBank/DDBJ databases">
        <title>Genomic Encyclopedia of Archaeal and Bacterial Type Strains, Phase II (KMG-II): from individual species to whole genera.</title>
        <authorList>
            <person name="Goeker M."/>
        </authorList>
    </citation>
    <scope>NUCLEOTIDE SEQUENCE [LARGE SCALE GENOMIC DNA]</scope>
    <source>
        <strain evidence="5 6">DSM 23082</strain>
    </source>
</reference>
<feature type="repeat" description="TPR" evidence="3">
    <location>
        <begin position="221"/>
        <end position="254"/>
    </location>
</feature>
<dbReference type="SUPFAM" id="SSF48452">
    <property type="entry name" value="TPR-like"/>
    <property type="match status" value="2"/>
</dbReference>
<protein>
    <submittedName>
        <fullName evidence="5">FimV-like protein</fullName>
    </submittedName>
</protein>
<feature type="chain" id="PRO_5015766995" evidence="4">
    <location>
        <begin position="21"/>
        <end position="412"/>
    </location>
</feature>
<feature type="repeat" description="TPR" evidence="3">
    <location>
        <begin position="289"/>
        <end position="322"/>
    </location>
</feature>
<dbReference type="InterPro" id="IPR019734">
    <property type="entry name" value="TPR_rpt"/>
</dbReference>
<dbReference type="PANTHER" id="PTHR45586:SF1">
    <property type="entry name" value="LIPOPOLYSACCHARIDE ASSEMBLY PROTEIN B"/>
    <property type="match status" value="1"/>
</dbReference>
<dbReference type="Gene3D" id="1.25.40.10">
    <property type="entry name" value="Tetratricopeptide repeat domain"/>
    <property type="match status" value="2"/>
</dbReference>
<dbReference type="RefSeq" id="WP_108171633.1">
    <property type="nucleotide sequence ID" value="NZ_QBKQ01000002.1"/>
</dbReference>
<keyword evidence="4" id="KW-0732">Signal</keyword>
<evidence type="ECO:0000313" key="6">
    <source>
        <dbReference type="Proteomes" id="UP000244174"/>
    </source>
</evidence>
<dbReference type="Pfam" id="PF14559">
    <property type="entry name" value="TPR_19"/>
    <property type="match status" value="1"/>
</dbReference>
<dbReference type="Pfam" id="PF00515">
    <property type="entry name" value="TPR_1"/>
    <property type="match status" value="1"/>
</dbReference>